<protein>
    <submittedName>
        <fullName evidence="2">Uncharacterized protein</fullName>
    </submittedName>
</protein>
<dbReference type="VEuPathDB" id="CryptoDB:CMU_029470"/>
<dbReference type="OrthoDB" id="194358at2759"/>
<name>B6AI31_CRYMR</name>
<proteinExistence type="predicted"/>
<dbReference type="Proteomes" id="UP000001460">
    <property type="component" value="Unassembled WGS sequence"/>
</dbReference>
<dbReference type="InterPro" id="IPR011990">
    <property type="entry name" value="TPR-like_helical_dom_sf"/>
</dbReference>
<accession>B6AI31</accession>
<keyword evidence="1" id="KW-0040">ANK repeat</keyword>
<dbReference type="SUPFAM" id="SSF48452">
    <property type="entry name" value="TPR-like"/>
    <property type="match status" value="1"/>
</dbReference>
<reference evidence="2" key="1">
    <citation type="submission" date="2008-06" db="EMBL/GenBank/DDBJ databases">
        <authorList>
            <person name="Lorenzi H."/>
            <person name="Inman J."/>
            <person name="Miller J."/>
            <person name="Schobel S."/>
            <person name="Amedeo P."/>
            <person name="Caler E.V."/>
            <person name="da Silva J."/>
        </authorList>
    </citation>
    <scope>NUCLEOTIDE SEQUENCE [LARGE SCALE GENOMIC DNA]</scope>
    <source>
        <strain evidence="2">RN66</strain>
    </source>
</reference>
<dbReference type="EMBL" id="DS989735">
    <property type="protein sequence ID" value="EEA07872.1"/>
    <property type="molecule type" value="Genomic_DNA"/>
</dbReference>
<dbReference type="Pfam" id="PF12796">
    <property type="entry name" value="Ank_2"/>
    <property type="match status" value="2"/>
</dbReference>
<organism evidence="2 3">
    <name type="scientific">Cryptosporidium muris (strain RN66)</name>
    <dbReference type="NCBI Taxonomy" id="441375"/>
    <lineage>
        <taxon>Eukaryota</taxon>
        <taxon>Sar</taxon>
        <taxon>Alveolata</taxon>
        <taxon>Apicomplexa</taxon>
        <taxon>Conoidasida</taxon>
        <taxon>Coccidia</taxon>
        <taxon>Eucoccidiorida</taxon>
        <taxon>Eimeriorina</taxon>
        <taxon>Cryptosporidiidae</taxon>
        <taxon>Cryptosporidium</taxon>
    </lineage>
</organism>
<dbReference type="GeneID" id="6997277"/>
<dbReference type="PROSITE" id="PS50297">
    <property type="entry name" value="ANK_REP_REGION"/>
    <property type="match status" value="1"/>
</dbReference>
<dbReference type="Pfam" id="PF00023">
    <property type="entry name" value="Ank"/>
    <property type="match status" value="1"/>
</dbReference>
<dbReference type="RefSeq" id="XP_002142221.1">
    <property type="nucleotide sequence ID" value="XM_002142185.1"/>
</dbReference>
<dbReference type="PANTHER" id="PTHR46224:SF6">
    <property type="entry name" value="ANKYRIN REPEAT FAMILY PROTEIN"/>
    <property type="match status" value="1"/>
</dbReference>
<dbReference type="Gene3D" id="1.25.40.10">
    <property type="entry name" value="Tetratricopeptide repeat domain"/>
    <property type="match status" value="1"/>
</dbReference>
<dbReference type="eggNOG" id="KOG0504">
    <property type="taxonomic scope" value="Eukaryota"/>
</dbReference>
<dbReference type="Gene3D" id="1.25.40.20">
    <property type="entry name" value="Ankyrin repeat-containing domain"/>
    <property type="match status" value="3"/>
</dbReference>
<dbReference type="AlphaFoldDB" id="B6AI31"/>
<dbReference type="OMA" id="MMACCGH"/>
<evidence type="ECO:0000256" key="1">
    <source>
        <dbReference type="PROSITE-ProRule" id="PRU00023"/>
    </source>
</evidence>
<dbReference type="STRING" id="441375.B6AI31"/>
<evidence type="ECO:0000313" key="2">
    <source>
        <dbReference type="EMBL" id="EEA07872.1"/>
    </source>
</evidence>
<dbReference type="InterPro" id="IPR002110">
    <property type="entry name" value="Ankyrin_rpt"/>
</dbReference>
<gene>
    <name evidence="2" type="ORF">CMU_029470</name>
</gene>
<dbReference type="SMART" id="SM00248">
    <property type="entry name" value="ANK"/>
    <property type="match status" value="7"/>
</dbReference>
<keyword evidence="3" id="KW-1185">Reference proteome</keyword>
<dbReference type="PROSITE" id="PS50088">
    <property type="entry name" value="ANK_REPEAT"/>
    <property type="match status" value="2"/>
</dbReference>
<dbReference type="eggNOG" id="KOG0548">
    <property type="taxonomic scope" value="Eukaryota"/>
</dbReference>
<dbReference type="SUPFAM" id="SSF48403">
    <property type="entry name" value="Ankyrin repeat"/>
    <property type="match status" value="1"/>
</dbReference>
<dbReference type="InterPro" id="IPR036770">
    <property type="entry name" value="Ankyrin_rpt-contain_sf"/>
</dbReference>
<dbReference type="PANTHER" id="PTHR46224">
    <property type="entry name" value="ANKYRIN REPEAT FAMILY PROTEIN"/>
    <property type="match status" value="1"/>
</dbReference>
<dbReference type="InterPro" id="IPR051616">
    <property type="entry name" value="Cul2-RING_E3_ligase_SR"/>
</dbReference>
<feature type="repeat" description="ANK" evidence="1">
    <location>
        <begin position="168"/>
        <end position="200"/>
    </location>
</feature>
<feature type="repeat" description="ANK" evidence="1">
    <location>
        <begin position="94"/>
        <end position="126"/>
    </location>
</feature>
<evidence type="ECO:0000313" key="3">
    <source>
        <dbReference type="Proteomes" id="UP000001460"/>
    </source>
</evidence>
<sequence>MCKVESKSNLGEAYNNIARLFETVSKESTTEAINCIHSIIKDPCDKLSLEYHLLEYRDGNGRNVCHFVCSASRSDTLRALLKLAPKLVNSLDGSEESPLFLSVRAEDIECINILLENGADVSLLNNKNCNVLHYACETSNYEVLGILLSSYNIQQYSCVDLINQCSPEFGTPLQWACMRNNLKIAKFLLLLGANPNIYPVGRSIPPCLILASSLGNIDMVETLINSGALVKLAIDSEGYTALYCAVEANNFDLIKLLVHYSKEQQFDIFSVSVNGKDIYIYAQEQNCSYEILEYLENFVSNNENVTSATQCLLNTSQEMISDKVASNKSDDENLEEHNILESNIDEDNLDSDIVYDEEEAKKIKSEGNLAFSLCDYNSAIQAYTDALNLLKRKVELLSKEGIDLKSSLLSNRCWAYIQVKEYNKALLDAKSCIKVKPDWSKGYFRLSQAYQHLNDIENQAYSLWDAVIHEVDSLETKQQYLTILKSLIDKRKNIFAIYPREQI</sequence>